<name>A0AAV1HSH2_9CHLO</name>
<evidence type="ECO:0000313" key="3">
    <source>
        <dbReference type="EMBL" id="CAK0733302.1"/>
    </source>
</evidence>
<feature type="region of interest" description="Disordered" evidence="2">
    <location>
        <begin position="89"/>
        <end position="127"/>
    </location>
</feature>
<gene>
    <name evidence="3" type="ORF">CVIRNUC_000254</name>
</gene>
<sequence>MSSPLVGLQPKGCFDIDVISSSESLDGIGCLADPEQQLRCRTGQNPFPGPSCAQQPICQPSLLSSSITDVNDEVLLWLARKPLDLSNTPASAAHGDKQRYTFSPASPQPRLIVDSPPAEGWATSAELPSGRTISREASSELLESCMPLKGVWVDTCPVSPQTADHDWADFTASPLGTGSLLQLSGGSCRSGLNPSGTPVWARETIRVPKRASSAGSADSTDVALTWLQAPLAPLLCASHPACPVLSHADRGVGHSHIPLPSNLETRVPSNALATEALKDFRAAFDPHELEYIIGLPSLPSLPSAVLTPFLDDALIPPDAAAAVSEHVAREKRLAAVEQPALARQTEGGTQAAGLHPLADGAIKGPDQSLGMMPWEPMSTPKAARRRAAKRRRALCGSGFEEGSDWEPGAPAPHAKRVHAGRQAGRAPPAVQVAEAVAGAVLRNRIVQRQYLSRKKGKVAGVHARVPELEARRSELQAELAQLLDRHHALTEVLPWARQLEEVQFVASMGTIKADAQCNNPKRLTFQQSYQKDPFEVCRSILWQLSSRDHRDYAAEGTWLTDLKMLNRPDVSNMGLGTSEGLPLPTYEVLAELRLSKMQKKQLAVQGRENAAALALQQGRCAGIVSALQALLTAPLESTHLSWRSSLLTHVLCGQLAGLERHRADAEACTLSTCKQVLNKGQAVRVAQLAGRYQKAAMALCAEAAGTTPGHKGPRIQAWVAATRAFTMTDIAWTLDLIKAAPAPCTMTPEHDVWRHLAQAASAGCCGT</sequence>
<organism evidence="3 4">
    <name type="scientific">Coccomyxa viridis</name>
    <dbReference type="NCBI Taxonomy" id="1274662"/>
    <lineage>
        <taxon>Eukaryota</taxon>
        <taxon>Viridiplantae</taxon>
        <taxon>Chlorophyta</taxon>
        <taxon>core chlorophytes</taxon>
        <taxon>Trebouxiophyceae</taxon>
        <taxon>Trebouxiophyceae incertae sedis</taxon>
        <taxon>Coccomyxaceae</taxon>
        <taxon>Coccomyxa</taxon>
    </lineage>
</organism>
<dbReference type="EMBL" id="CAUYUE010000001">
    <property type="protein sequence ID" value="CAK0733302.1"/>
    <property type="molecule type" value="Genomic_DNA"/>
</dbReference>
<feature type="coiled-coil region" evidence="1">
    <location>
        <begin position="465"/>
        <end position="492"/>
    </location>
</feature>
<keyword evidence="4" id="KW-1185">Reference proteome</keyword>
<protein>
    <submittedName>
        <fullName evidence="3">Uncharacterized protein</fullName>
    </submittedName>
</protein>
<comment type="caution">
    <text evidence="3">The sequence shown here is derived from an EMBL/GenBank/DDBJ whole genome shotgun (WGS) entry which is preliminary data.</text>
</comment>
<feature type="region of interest" description="Disordered" evidence="2">
    <location>
        <begin position="398"/>
        <end position="425"/>
    </location>
</feature>
<evidence type="ECO:0000256" key="1">
    <source>
        <dbReference type="SAM" id="Coils"/>
    </source>
</evidence>
<accession>A0AAV1HSH2</accession>
<dbReference type="Proteomes" id="UP001314263">
    <property type="component" value="Unassembled WGS sequence"/>
</dbReference>
<reference evidence="3 4" key="1">
    <citation type="submission" date="2023-10" db="EMBL/GenBank/DDBJ databases">
        <authorList>
            <person name="Maclean D."/>
            <person name="Macfadyen A."/>
        </authorList>
    </citation>
    <scope>NUCLEOTIDE SEQUENCE [LARGE SCALE GENOMIC DNA]</scope>
</reference>
<evidence type="ECO:0000256" key="2">
    <source>
        <dbReference type="SAM" id="MobiDB-lite"/>
    </source>
</evidence>
<dbReference type="AlphaFoldDB" id="A0AAV1HSH2"/>
<proteinExistence type="predicted"/>
<evidence type="ECO:0000313" key="4">
    <source>
        <dbReference type="Proteomes" id="UP001314263"/>
    </source>
</evidence>
<keyword evidence="1" id="KW-0175">Coiled coil</keyword>